<keyword evidence="3" id="KW-0313">Glucose metabolism</keyword>
<dbReference type="EMBL" id="JAXIVS010000002">
    <property type="protein sequence ID" value="MDY7225788.1"/>
    <property type="molecule type" value="Genomic_DNA"/>
</dbReference>
<name>A0ABU5GX65_9BACT</name>
<evidence type="ECO:0000256" key="4">
    <source>
        <dbReference type="ARBA" id="ARBA00022676"/>
    </source>
</evidence>
<dbReference type="InterPro" id="IPR049438">
    <property type="entry name" value="TreT_GT1"/>
</dbReference>
<keyword evidence="5 9" id="KW-0808">Transferase</keyword>
<reference evidence="9 10" key="1">
    <citation type="submission" date="2023-12" db="EMBL/GenBank/DDBJ databases">
        <title>the genome sequence of Hyalangium sp. s54d21.</title>
        <authorList>
            <person name="Zhang X."/>
        </authorList>
    </citation>
    <scope>NUCLEOTIDE SEQUENCE [LARGE SCALE GENOMIC DNA]</scope>
    <source>
        <strain evidence="10">s54d21</strain>
    </source>
</reference>
<comment type="caution">
    <text evidence="9">The sequence shown here is derived from an EMBL/GenBank/DDBJ whole genome shotgun (WGS) entry which is preliminary data.</text>
</comment>
<dbReference type="InterPro" id="IPR001296">
    <property type="entry name" value="Glyco_trans_1"/>
</dbReference>
<evidence type="ECO:0000256" key="5">
    <source>
        <dbReference type="ARBA" id="ARBA00022679"/>
    </source>
</evidence>
<dbReference type="PANTHER" id="PTHR47779">
    <property type="entry name" value="SYNTHASE (CCG-9), PUTATIVE (AFU_ORTHOLOGUE AFUA_3G12100)-RELATED"/>
    <property type="match status" value="1"/>
</dbReference>
<keyword evidence="10" id="KW-1185">Reference proteome</keyword>
<evidence type="ECO:0000256" key="2">
    <source>
        <dbReference type="ARBA" id="ARBA00011738"/>
    </source>
</evidence>
<sequence>MDTFFLAASLEGPMLDLVDIGKRSLSAYRGIAPDEQLDEILHLAERLRGARCLHLNATPYGGGVSEILRSGVPLLNDLGLVAEWQIIRGDDAFFQITKRLHNALQGAPGGFSESDKATYLAHSQLNASHLSDDYDFITVHDPQPAALPMLRGRRGARWLWRCHIDTSHPNPEAWEFIRPFLPAYDAAIFTMAEFIPPHFPLSRVSIHPPAIDPLSPKNLPLPEDLARHVLEWTGVRLSRPLVTQISRFDPWKDPLGVIAAYRRVRAHVPELQLALVGSLALDDPEGWDIYREIRDATAGDNLIHIFTNLVGVGNIEVNAFQSLSNVVIQKSIREGFGLVVSEALWKGTPVVAGRAGGIPLQMPEGTGGLLVDGVEECAKAVLHLLQRPDEAHHLGERGREHVRQHFLVTRMLRDHLRLLDALAHEKPLEPRSLALTSQPSAAP</sequence>
<comment type="subunit">
    <text evidence="2">Homodimer.</text>
</comment>
<feature type="domain" description="Glycosyl transferase family 1" evidence="7">
    <location>
        <begin position="238"/>
        <end position="400"/>
    </location>
</feature>
<protein>
    <submittedName>
        <fullName evidence="9">Glycosyltransferase</fullName>
        <ecNumber evidence="9">2.4.-.-</ecNumber>
    </submittedName>
</protein>
<dbReference type="SUPFAM" id="SSF53756">
    <property type="entry name" value="UDP-Glycosyltransferase/glycogen phosphorylase"/>
    <property type="match status" value="1"/>
</dbReference>
<gene>
    <name evidence="9" type="ORF">SYV04_05320</name>
</gene>
<evidence type="ECO:0000259" key="7">
    <source>
        <dbReference type="Pfam" id="PF00534"/>
    </source>
</evidence>
<keyword evidence="4 9" id="KW-0328">Glycosyltransferase</keyword>
<dbReference type="InterPro" id="IPR052078">
    <property type="entry name" value="Trehalose_Metab_GTase"/>
</dbReference>
<evidence type="ECO:0000256" key="6">
    <source>
        <dbReference type="ARBA" id="ARBA00023277"/>
    </source>
</evidence>
<comment type="similarity">
    <text evidence="1">Belongs to the glycosyltransferase group 1 family. Glycosyltransferase 4 subfamily.</text>
</comment>
<organism evidence="9 10">
    <name type="scientific">Hyalangium rubrum</name>
    <dbReference type="NCBI Taxonomy" id="3103134"/>
    <lineage>
        <taxon>Bacteria</taxon>
        <taxon>Pseudomonadati</taxon>
        <taxon>Myxococcota</taxon>
        <taxon>Myxococcia</taxon>
        <taxon>Myxococcales</taxon>
        <taxon>Cystobacterineae</taxon>
        <taxon>Archangiaceae</taxon>
        <taxon>Hyalangium</taxon>
    </lineage>
</organism>
<evidence type="ECO:0000259" key="8">
    <source>
        <dbReference type="Pfam" id="PF21269"/>
    </source>
</evidence>
<dbReference type="GO" id="GO:0016757">
    <property type="term" value="F:glycosyltransferase activity"/>
    <property type="evidence" value="ECO:0007669"/>
    <property type="project" value="UniProtKB-KW"/>
</dbReference>
<proteinExistence type="inferred from homology"/>
<dbReference type="Gene3D" id="3.40.50.2000">
    <property type="entry name" value="Glycogen Phosphorylase B"/>
    <property type="match status" value="2"/>
</dbReference>
<accession>A0ABU5GX65</accession>
<evidence type="ECO:0000313" key="10">
    <source>
        <dbReference type="Proteomes" id="UP001291309"/>
    </source>
</evidence>
<dbReference type="PANTHER" id="PTHR47779:SF1">
    <property type="entry name" value="SYNTHASE (CCG-9), PUTATIVE (AFU_ORTHOLOGUE AFUA_3G12100)-RELATED"/>
    <property type="match status" value="1"/>
</dbReference>
<feature type="domain" description="Trehalose synthase N-terminal" evidence="8">
    <location>
        <begin position="54"/>
        <end position="195"/>
    </location>
</feature>
<evidence type="ECO:0000256" key="1">
    <source>
        <dbReference type="ARBA" id="ARBA00009481"/>
    </source>
</evidence>
<dbReference type="Pfam" id="PF00534">
    <property type="entry name" value="Glycos_transf_1"/>
    <property type="match status" value="1"/>
</dbReference>
<dbReference type="EC" id="2.4.-.-" evidence="9"/>
<dbReference type="RefSeq" id="WP_321544518.1">
    <property type="nucleotide sequence ID" value="NZ_JAXIVS010000002.1"/>
</dbReference>
<dbReference type="Proteomes" id="UP001291309">
    <property type="component" value="Unassembled WGS sequence"/>
</dbReference>
<keyword evidence="6" id="KW-0119">Carbohydrate metabolism</keyword>
<evidence type="ECO:0000313" key="9">
    <source>
        <dbReference type="EMBL" id="MDY7225788.1"/>
    </source>
</evidence>
<dbReference type="Pfam" id="PF21269">
    <property type="entry name" value="TreT_GT1"/>
    <property type="match status" value="1"/>
</dbReference>
<evidence type="ECO:0000256" key="3">
    <source>
        <dbReference type="ARBA" id="ARBA00022526"/>
    </source>
</evidence>